<dbReference type="InterPro" id="IPR036390">
    <property type="entry name" value="WH_DNA-bd_sf"/>
</dbReference>
<proteinExistence type="predicted"/>
<dbReference type="InterPro" id="IPR036388">
    <property type="entry name" value="WH-like_DNA-bd_sf"/>
</dbReference>
<dbReference type="RefSeq" id="WP_136964755.1">
    <property type="nucleotide sequence ID" value="NZ_CP039690.1"/>
</dbReference>
<dbReference type="SUPFAM" id="SSF46785">
    <property type="entry name" value="Winged helix' DNA-binding domain"/>
    <property type="match status" value="1"/>
</dbReference>
<accession>A0A4D7BEB0</accession>
<dbReference type="OrthoDB" id="9782219at2"/>
<keyword evidence="2" id="KW-0238">DNA-binding</keyword>
<feature type="domain" description="HTH hxlR-type" evidence="4">
    <location>
        <begin position="11"/>
        <end position="108"/>
    </location>
</feature>
<dbReference type="PANTHER" id="PTHR33204:SF17">
    <property type="entry name" value="TRANSCRIPTIONAL REGULATORY PROTEIN"/>
    <property type="match status" value="1"/>
</dbReference>
<dbReference type="Gene3D" id="1.10.10.10">
    <property type="entry name" value="Winged helix-like DNA-binding domain superfamily/Winged helix DNA-binding domain"/>
    <property type="match status" value="1"/>
</dbReference>
<dbReference type="KEGG" id="pstg:E8M01_21905"/>
<sequence length="173" mass="19201">MTSTARQADECPIARTMHCVGEWWSILILRDAFQGLSRFDEFQRSLGVASNILARRLKHLTEIGLFERRLYSQRPPRYDYVLTARGRDFFPVVSAMLAWGNRHLAPEGASVLLAERASGKPVEPVVLDRPSLTPITLDTVVLIAGPRASADMHERLNSRRALPPALIPTGSGA</sequence>
<organism evidence="5 6">
    <name type="scientific">Phreatobacter stygius</name>
    <dbReference type="NCBI Taxonomy" id="1940610"/>
    <lineage>
        <taxon>Bacteria</taxon>
        <taxon>Pseudomonadati</taxon>
        <taxon>Pseudomonadota</taxon>
        <taxon>Alphaproteobacteria</taxon>
        <taxon>Hyphomicrobiales</taxon>
        <taxon>Phreatobacteraceae</taxon>
        <taxon>Phreatobacter</taxon>
    </lineage>
</organism>
<dbReference type="GO" id="GO:0003677">
    <property type="term" value="F:DNA binding"/>
    <property type="evidence" value="ECO:0007669"/>
    <property type="project" value="UniProtKB-KW"/>
</dbReference>
<dbReference type="AlphaFoldDB" id="A0A4D7BEB0"/>
<evidence type="ECO:0000259" key="4">
    <source>
        <dbReference type="PROSITE" id="PS51118"/>
    </source>
</evidence>
<dbReference type="InterPro" id="IPR002577">
    <property type="entry name" value="HTH_HxlR"/>
</dbReference>
<keyword evidence="1" id="KW-0805">Transcription regulation</keyword>
<gene>
    <name evidence="5" type="ORF">E8M01_21905</name>
</gene>
<dbReference type="PANTHER" id="PTHR33204">
    <property type="entry name" value="TRANSCRIPTIONAL REGULATOR, MARR FAMILY"/>
    <property type="match status" value="1"/>
</dbReference>
<evidence type="ECO:0000313" key="6">
    <source>
        <dbReference type="Proteomes" id="UP000298781"/>
    </source>
</evidence>
<evidence type="ECO:0000256" key="1">
    <source>
        <dbReference type="ARBA" id="ARBA00023015"/>
    </source>
</evidence>
<reference evidence="5 6" key="1">
    <citation type="submission" date="2019-04" db="EMBL/GenBank/DDBJ databases">
        <title>Phreatobacter aquaticus sp. nov.</title>
        <authorList>
            <person name="Choi A."/>
        </authorList>
    </citation>
    <scope>NUCLEOTIDE SEQUENCE [LARGE SCALE GENOMIC DNA]</scope>
    <source>
        <strain evidence="5 6">KCTC 52518</strain>
    </source>
</reference>
<keyword evidence="3" id="KW-0804">Transcription</keyword>
<dbReference type="PROSITE" id="PS51118">
    <property type="entry name" value="HTH_HXLR"/>
    <property type="match status" value="1"/>
</dbReference>
<evidence type="ECO:0000313" key="5">
    <source>
        <dbReference type="EMBL" id="QCI69350.1"/>
    </source>
</evidence>
<evidence type="ECO:0000256" key="3">
    <source>
        <dbReference type="ARBA" id="ARBA00023163"/>
    </source>
</evidence>
<evidence type="ECO:0000256" key="2">
    <source>
        <dbReference type="ARBA" id="ARBA00023125"/>
    </source>
</evidence>
<name>A0A4D7BEB0_9HYPH</name>
<dbReference type="EMBL" id="CP039690">
    <property type="protein sequence ID" value="QCI69350.1"/>
    <property type="molecule type" value="Genomic_DNA"/>
</dbReference>
<protein>
    <submittedName>
        <fullName evidence="5">Helix-turn-helix transcriptional regulator</fullName>
    </submittedName>
</protein>
<dbReference type="Pfam" id="PF01638">
    <property type="entry name" value="HxlR"/>
    <property type="match status" value="1"/>
</dbReference>
<dbReference type="Proteomes" id="UP000298781">
    <property type="component" value="Chromosome"/>
</dbReference>
<keyword evidence="6" id="KW-1185">Reference proteome</keyword>